<sequence>MASNSSCVTSEPTSQQLFDYYSSNSAAIVLIVFMSLFSVATVIMYLEACHYINKKVNDSRTRIRLTVIMGIYPVYSCTSLLALYVPRAHLITYLTATLYFSLALFQFLMLIMSYFGGRDQLLVKLKGTTIPIASPPLLCCCPCLPRPEMNAKNLLRLRRIVLQFVFIRPICNFIALILWADGSYVPGLFTIDSAYVWLTVIALCSTFIALYGVIILMRISKAPLEGYNVQSKFFLVQLVLVLITSQLVIVGCFVLTGLVPCEYPMAALTRGYYYCDLLTVAEMLIFIIFARFFFRKRIGRTPSGKDHPDHHFNSSKRDSESALNDIKHRYRHFDHPTSETSTKMNGNGVSYNNNNSGSYDNEGADAVEVHVEGGLTLKSFKVHEEDERRQEETEKDDAVHGDGR</sequence>
<name>A0A7M7PPA1_STRPU</name>
<dbReference type="OrthoDB" id="5832279at2759"/>
<feature type="transmembrane region" description="Helical" evidence="6">
    <location>
        <begin position="160"/>
        <end position="180"/>
    </location>
</feature>
<dbReference type="GO" id="GO:0022857">
    <property type="term" value="F:transmembrane transporter activity"/>
    <property type="evidence" value="ECO:0000318"/>
    <property type="project" value="GO_Central"/>
</dbReference>
<keyword evidence="4 6" id="KW-0472">Membrane</keyword>
<evidence type="ECO:0000256" key="1">
    <source>
        <dbReference type="ARBA" id="ARBA00004141"/>
    </source>
</evidence>
<feature type="transmembrane region" description="Helical" evidence="6">
    <location>
        <begin position="271"/>
        <end position="294"/>
    </location>
</feature>
<evidence type="ECO:0000256" key="3">
    <source>
        <dbReference type="ARBA" id="ARBA00022989"/>
    </source>
</evidence>
<proteinExistence type="predicted"/>
<protein>
    <recommendedName>
        <fullName evidence="9">Organic solute transporter alpha-like protein</fullName>
    </recommendedName>
</protein>
<feature type="transmembrane region" description="Helical" evidence="6">
    <location>
        <begin position="91"/>
        <end position="116"/>
    </location>
</feature>
<dbReference type="GO" id="GO:0016020">
    <property type="term" value="C:membrane"/>
    <property type="evidence" value="ECO:0000318"/>
    <property type="project" value="GO_Central"/>
</dbReference>
<evidence type="ECO:0000256" key="5">
    <source>
        <dbReference type="SAM" id="MobiDB-lite"/>
    </source>
</evidence>
<reference evidence="8" key="1">
    <citation type="submission" date="2015-02" db="EMBL/GenBank/DDBJ databases">
        <title>Genome sequencing for Strongylocentrotus purpuratus.</title>
        <authorList>
            <person name="Murali S."/>
            <person name="Liu Y."/>
            <person name="Vee V."/>
            <person name="English A."/>
            <person name="Wang M."/>
            <person name="Skinner E."/>
            <person name="Han Y."/>
            <person name="Muzny D.M."/>
            <person name="Worley K.C."/>
            <person name="Gibbs R.A."/>
        </authorList>
    </citation>
    <scope>NUCLEOTIDE SEQUENCE</scope>
</reference>
<dbReference type="FunCoup" id="A0A7M7PPA1">
    <property type="interactions" value="986"/>
</dbReference>
<evidence type="ECO:0000313" key="7">
    <source>
        <dbReference type="EnsemblMetazoa" id="XP_030854225"/>
    </source>
</evidence>
<dbReference type="Pfam" id="PF03619">
    <property type="entry name" value="Solute_trans_a"/>
    <property type="match status" value="1"/>
</dbReference>
<evidence type="ECO:0000256" key="4">
    <source>
        <dbReference type="ARBA" id="ARBA00023136"/>
    </source>
</evidence>
<reference evidence="7" key="2">
    <citation type="submission" date="2021-01" db="UniProtKB">
        <authorList>
            <consortium name="EnsemblMetazoa"/>
        </authorList>
    </citation>
    <scope>IDENTIFICATION</scope>
</reference>
<feature type="compositionally biased region" description="Low complexity" evidence="5">
    <location>
        <begin position="345"/>
        <end position="361"/>
    </location>
</feature>
<dbReference type="RefSeq" id="XP_030854225.1">
    <property type="nucleotide sequence ID" value="XM_030998365.1"/>
</dbReference>
<feature type="transmembrane region" description="Helical" evidence="6">
    <location>
        <begin position="26"/>
        <end position="46"/>
    </location>
</feature>
<feature type="region of interest" description="Disordered" evidence="5">
    <location>
        <begin position="334"/>
        <end position="362"/>
    </location>
</feature>
<dbReference type="GeneID" id="100889175"/>
<dbReference type="AlphaFoldDB" id="A0A7M7PPA1"/>
<dbReference type="PANTHER" id="PTHR23423">
    <property type="entry name" value="ORGANIC SOLUTE TRANSPORTER-RELATED"/>
    <property type="match status" value="1"/>
</dbReference>
<feature type="transmembrane region" description="Helical" evidence="6">
    <location>
        <begin position="67"/>
        <end position="85"/>
    </location>
</feature>
<evidence type="ECO:0008006" key="9">
    <source>
        <dbReference type="Google" id="ProtNLM"/>
    </source>
</evidence>
<dbReference type="InterPro" id="IPR005178">
    <property type="entry name" value="Ostalpha/TMEM184C"/>
</dbReference>
<dbReference type="OMA" id="MMMIKEC"/>
<dbReference type="KEGG" id="spu:100889175"/>
<comment type="subcellular location">
    <subcellularLocation>
        <location evidence="1">Membrane</location>
        <topology evidence="1">Multi-pass membrane protein</topology>
    </subcellularLocation>
</comment>
<feature type="region of interest" description="Disordered" evidence="5">
    <location>
        <begin position="378"/>
        <end position="404"/>
    </location>
</feature>
<dbReference type="InParanoid" id="A0A7M7PPA1"/>
<feature type="compositionally biased region" description="Basic and acidic residues" evidence="5">
    <location>
        <begin position="381"/>
        <end position="404"/>
    </location>
</feature>
<feature type="transmembrane region" description="Helical" evidence="6">
    <location>
        <begin position="238"/>
        <end position="259"/>
    </location>
</feature>
<dbReference type="Proteomes" id="UP000007110">
    <property type="component" value="Unassembled WGS sequence"/>
</dbReference>
<keyword evidence="8" id="KW-1185">Reference proteome</keyword>
<evidence type="ECO:0000313" key="8">
    <source>
        <dbReference type="Proteomes" id="UP000007110"/>
    </source>
</evidence>
<keyword evidence="2 6" id="KW-0812">Transmembrane</keyword>
<feature type="transmembrane region" description="Helical" evidence="6">
    <location>
        <begin position="195"/>
        <end position="217"/>
    </location>
</feature>
<evidence type="ECO:0000256" key="2">
    <source>
        <dbReference type="ARBA" id="ARBA00022692"/>
    </source>
</evidence>
<dbReference type="EnsemblMetazoa" id="XM_030998365">
    <property type="protein sequence ID" value="XP_030854225"/>
    <property type="gene ID" value="LOC100889175"/>
</dbReference>
<evidence type="ECO:0000256" key="6">
    <source>
        <dbReference type="SAM" id="Phobius"/>
    </source>
</evidence>
<dbReference type="SMART" id="SM01417">
    <property type="entry name" value="Solute_trans_a"/>
    <property type="match status" value="1"/>
</dbReference>
<accession>A0A7M7PPA1</accession>
<organism evidence="7 8">
    <name type="scientific">Strongylocentrotus purpuratus</name>
    <name type="common">Purple sea urchin</name>
    <dbReference type="NCBI Taxonomy" id="7668"/>
    <lineage>
        <taxon>Eukaryota</taxon>
        <taxon>Metazoa</taxon>
        <taxon>Echinodermata</taxon>
        <taxon>Eleutherozoa</taxon>
        <taxon>Echinozoa</taxon>
        <taxon>Echinoidea</taxon>
        <taxon>Euechinoidea</taxon>
        <taxon>Echinacea</taxon>
        <taxon>Camarodonta</taxon>
        <taxon>Echinidea</taxon>
        <taxon>Strongylocentrotidae</taxon>
        <taxon>Strongylocentrotus</taxon>
    </lineage>
</organism>
<keyword evidence="3 6" id="KW-1133">Transmembrane helix</keyword>